<keyword evidence="2" id="KW-1185">Reference proteome</keyword>
<name>A0A2H4IB36_9CAUD</name>
<organism evidence="1 2">
    <name type="scientific">Erwinia phage vB_EamM_Y3</name>
    <dbReference type="NCBI Taxonomy" id="1983553"/>
    <lineage>
        <taxon>Viruses</taxon>
        <taxon>Duplodnaviria</taxon>
        <taxon>Heunggongvirae</taxon>
        <taxon>Uroviricota</taxon>
        <taxon>Caudoviricetes</taxon>
        <taxon>Sasquatchvirus</taxon>
        <taxon>Sasquatchvirus Y3</taxon>
    </lineage>
</organism>
<protein>
    <recommendedName>
        <fullName evidence="3">Virion structural protein</fullName>
    </recommendedName>
</protein>
<reference evidence="1 2" key="1">
    <citation type="submission" date="2017-04" db="EMBL/GenBank/DDBJ databases">
        <authorList>
            <person name="Afonso C.L."/>
            <person name="Miller P.J."/>
            <person name="Scott M.A."/>
            <person name="Spackman E."/>
            <person name="Goraichik I."/>
            <person name="Dimitrov K.M."/>
            <person name="Suarez D.L."/>
            <person name="Swayne D.E."/>
        </authorList>
    </citation>
    <scope>NUCLEOTIDE SEQUENCE [LARGE SCALE GENOMIC DNA]</scope>
</reference>
<dbReference type="EMBL" id="KY984068">
    <property type="protein sequence ID" value="ARW58765.1"/>
    <property type="molecule type" value="Genomic_DNA"/>
</dbReference>
<accession>A0A2H4IB36</accession>
<evidence type="ECO:0008006" key="3">
    <source>
        <dbReference type="Google" id="ProtNLM"/>
    </source>
</evidence>
<evidence type="ECO:0000313" key="2">
    <source>
        <dbReference type="Proteomes" id="UP000240568"/>
    </source>
</evidence>
<sequence>MAEQVSAGGVKDQGFFGLLLDGKAPPSTPNLVRSVHVFENTFAIPCALIIFADHTNILRSSHAIVDGTKITLVLGPDAESASTLTFSVFAVREYDEGGVHMLRVVCALDAPVFLFDTRSFSIRGTSLDALAKVAKFSGLTFDGGGLQTSDIMSWVSATCSPKKFANDIAQHMWISEEALPKMFVTADKRMVVRDLNALFDKEPKAYWLFNHKPADKRPVYNLHEFKPKSLSGIFNGMSNYGDKLLWSSSDGKTNELSTVTVKGRDPLNINSDTRGDIAGARKAYARPTNDINIHDKYMQAYYSNKRQSMTYTETARCLILGGCPEVDLFDIVDVSAGIISASREVKIDDKLSGKWIVIGRTRTFASGMYSEAFLLSRNFTPVEGTSNVGGGANIIQTPLDTVANVLRPFQINSNIKQALDGSNPLDWIAQTHSLQLDVMLDQFQTDSEMFKFPELAAKYGEGADYLNSLMQEFNMAKYLTGICNALSKLEKLSVNLAINYKGGILDGLANRIDSMENMLGGFTQDVNGLIANGDIPSEYLDGPQINQRCVSNKLDDLQRMADDALPDKCLDAFSISKLLGPSTNLAQMIRQQEENLRNFLCSLGDGTVDGSSKNGTPDGEKLEMYMPRVNK</sequence>
<gene>
    <name evidence="1" type="ORF">Y3_125</name>
</gene>
<evidence type="ECO:0000313" key="1">
    <source>
        <dbReference type="EMBL" id="ARW58765.1"/>
    </source>
</evidence>
<dbReference type="Proteomes" id="UP000240568">
    <property type="component" value="Segment"/>
</dbReference>
<proteinExistence type="predicted"/>